<dbReference type="FunFam" id="3.40.50.12470:FF:000003">
    <property type="entry name" value="2-oxoglutarate dehydrogenase E1 component"/>
    <property type="match status" value="1"/>
</dbReference>
<dbReference type="OrthoDB" id="9759785at2"/>
<dbReference type="NCBIfam" id="NF008907">
    <property type="entry name" value="PRK12270.1"/>
    <property type="match status" value="1"/>
</dbReference>
<name>A0A285SYM5_9HYPH</name>
<dbReference type="Gene3D" id="3.40.50.12470">
    <property type="match status" value="1"/>
</dbReference>
<evidence type="ECO:0000256" key="4">
    <source>
        <dbReference type="ARBA" id="ARBA00011301"/>
    </source>
</evidence>
<sequence>MARQDANNAFAMTSFLYGGNAAYIEDLYARYKEDPGSLDETWRDFFSNLADEKADVLKEARGASWKRADWPVSANGDLVNAFDGNWAPVEKAIGNKLKAKAEEKGATLTDADVQQQTRDSVRALMMIRAYRMRGHLHADLDPLHLKEQIDHEELHPSSYGFTEADWDRKIFIDYMLGLEFATLREMLDILKRTYCSTLGVEFMHISNPAEKAWIQERIEGPDKEIEFTPKGKKAILNKLIEAEGFEKFLDVKYTGTKRFGLDGGEALLPALEQIIKRGGALGVQEIVFGMAHRGRLNVLSQVMGKPLRAIFHEFKGGSFTPDDVEGSGDVKYHLGASSDREFDGNKVHLSLTANPSHLEIVDPVVLGKARAKQDQLSAVNGRWVETTEVDRSKVLPLLLHGDAAFAGQGVVAECFGLSALRGHRTGGSIHFIINNQIGFTTNPRFSRSSPYPSDVAKMIESPIFHVNGDDPEAVVYAAKVATEFRQLFGKPVVIDMICYRRFGHNESDEPAFTQPIMYRKIRSHPTTLQIYAEKLIKEGVITSDELEGMRGEMRARLDQEFEAGQAYKPNKADWLDGKWSGLKQAQDLDDPRRGQTAMPMEDLKLVGKALTDVPDGFNVHRTIRRFLDNREKMFETGQGIDWATAEALAFGTLLLEGHAVRLSGQDCERGTFSQRHSVLYDQEDEQRYIPLNNLRKDQARYEVINSMLSEEAVLGFEYGYTLTEPNALTLWEAQFGDFANGAQVVFDQFLSSGERKWLRMSGLVCLLPHGYEGQGPEHSSARLERFLQMCAEDNMQVANCTTPANYFHILRRQLKRDFRKPLILMTPKSLLRHKRVVSRLDEFSDGSAFHRLLWDDAQLEGYSDIKLKPDNKIRRVVLCSGKVYYDLFEEREKRGIDDVYLLRVEQLYPFPTKALVSELSRFKDADFVWCQEEPKNMGSWFFVQSYLEWVLSQIDAKHPRPRYVGRAASAATATGLMSKHMAQLQAFLDEAFAD</sequence>
<dbReference type="Gene3D" id="3.40.50.11610">
    <property type="entry name" value="Multifunctional 2-oxoglutarate metabolism enzyme, C-terminal domain"/>
    <property type="match status" value="1"/>
</dbReference>
<evidence type="ECO:0000313" key="12">
    <source>
        <dbReference type="EMBL" id="SOC13857.1"/>
    </source>
</evidence>
<gene>
    <name evidence="12" type="ORF">SAMN05421512_107255</name>
</gene>
<dbReference type="PANTHER" id="PTHR23152:SF4">
    <property type="entry name" value="2-OXOADIPATE DEHYDROGENASE COMPLEX COMPONENT E1"/>
    <property type="match status" value="1"/>
</dbReference>
<comment type="cofactor">
    <cofactor evidence="1">
        <name>thiamine diphosphate</name>
        <dbReference type="ChEBI" id="CHEBI:58937"/>
    </cofactor>
</comment>
<dbReference type="PANTHER" id="PTHR23152">
    <property type="entry name" value="2-OXOGLUTARATE DEHYDROGENASE"/>
    <property type="match status" value="1"/>
</dbReference>
<evidence type="ECO:0000313" key="13">
    <source>
        <dbReference type="Proteomes" id="UP000219331"/>
    </source>
</evidence>
<dbReference type="InterPro" id="IPR042179">
    <property type="entry name" value="KGD_C_sf"/>
</dbReference>
<keyword evidence="8" id="KW-0786">Thiamine pyrophosphate</keyword>
<dbReference type="GO" id="GO:0030976">
    <property type="term" value="F:thiamine pyrophosphate binding"/>
    <property type="evidence" value="ECO:0007669"/>
    <property type="project" value="InterPro"/>
</dbReference>
<dbReference type="InterPro" id="IPR005475">
    <property type="entry name" value="Transketolase-like_Pyr-bd"/>
</dbReference>
<keyword evidence="13" id="KW-1185">Reference proteome</keyword>
<dbReference type="Gene3D" id="3.40.50.970">
    <property type="match status" value="1"/>
</dbReference>
<evidence type="ECO:0000256" key="5">
    <source>
        <dbReference type="ARBA" id="ARBA00012280"/>
    </source>
</evidence>
<evidence type="ECO:0000256" key="7">
    <source>
        <dbReference type="ARBA" id="ARBA00023002"/>
    </source>
</evidence>
<dbReference type="GO" id="GO:0004591">
    <property type="term" value="F:oxoglutarate dehydrogenase (succinyl-transferring) activity"/>
    <property type="evidence" value="ECO:0007669"/>
    <property type="project" value="UniProtKB-EC"/>
</dbReference>
<dbReference type="STRING" id="538381.GCA_001696535_03795"/>
<keyword evidence="7" id="KW-0560">Oxidoreductase</keyword>
<dbReference type="NCBIfam" id="NF006914">
    <property type="entry name" value="PRK09404.1"/>
    <property type="match status" value="1"/>
</dbReference>
<dbReference type="RefSeq" id="WP_067223371.1">
    <property type="nucleotide sequence ID" value="NZ_JAJGNR010000007.1"/>
</dbReference>
<dbReference type="Pfam" id="PF00676">
    <property type="entry name" value="E1_dh"/>
    <property type="match status" value="1"/>
</dbReference>
<dbReference type="GO" id="GO:0005829">
    <property type="term" value="C:cytosol"/>
    <property type="evidence" value="ECO:0007669"/>
    <property type="project" value="TreeGrafter"/>
</dbReference>
<comment type="subunit">
    <text evidence="4">Homodimer. Part of the 2-oxoglutarate dehydrogenase (OGDH) complex composed of E1 (2-oxoglutarate dehydrogenase), E2 (dihydrolipoamide succinyltransferase) and E3 (dihydrolipoamide dehydrogenase); the complex contains multiple copies of the three enzymatic components (E1, E2 and E3).</text>
</comment>
<evidence type="ECO:0000256" key="10">
    <source>
        <dbReference type="ARBA" id="ARBA00030680"/>
    </source>
</evidence>
<dbReference type="SMART" id="SM00861">
    <property type="entry name" value="Transket_pyr"/>
    <property type="match status" value="1"/>
</dbReference>
<dbReference type="InterPro" id="IPR032106">
    <property type="entry name" value="2-oxogl_dehyd_N"/>
</dbReference>
<protein>
    <recommendedName>
        <fullName evidence="6">2-oxoglutarate dehydrogenase E1 component</fullName>
        <ecNumber evidence="5">1.2.4.2</ecNumber>
    </recommendedName>
    <alternativeName>
        <fullName evidence="10">Alpha-ketoglutarate dehydrogenase</fullName>
    </alternativeName>
</protein>
<feature type="domain" description="Transketolase-like pyrimidine-binding" evidence="11">
    <location>
        <begin position="640"/>
        <end position="833"/>
    </location>
</feature>
<evidence type="ECO:0000256" key="9">
    <source>
        <dbReference type="ARBA" id="ARBA00023152"/>
    </source>
</evidence>
<dbReference type="PIRSF" id="PIRSF000157">
    <property type="entry name" value="Oxoglu_dh_E1"/>
    <property type="match status" value="1"/>
</dbReference>
<dbReference type="InterPro" id="IPR001017">
    <property type="entry name" value="DH_E1"/>
</dbReference>
<dbReference type="Pfam" id="PF16870">
    <property type="entry name" value="OxoGdeHyase_C"/>
    <property type="match status" value="1"/>
</dbReference>
<dbReference type="Gene3D" id="1.10.287.1150">
    <property type="entry name" value="TPP helical domain"/>
    <property type="match status" value="1"/>
</dbReference>
<evidence type="ECO:0000259" key="11">
    <source>
        <dbReference type="SMART" id="SM00861"/>
    </source>
</evidence>
<dbReference type="Proteomes" id="UP000219331">
    <property type="component" value="Unassembled WGS sequence"/>
</dbReference>
<keyword evidence="9" id="KW-0324">Glycolysis</keyword>
<evidence type="ECO:0000256" key="1">
    <source>
        <dbReference type="ARBA" id="ARBA00001964"/>
    </source>
</evidence>
<dbReference type="InterPro" id="IPR011603">
    <property type="entry name" value="2oxoglutarate_DH_E1"/>
</dbReference>
<dbReference type="GO" id="GO:0045252">
    <property type="term" value="C:oxoglutarate dehydrogenase complex"/>
    <property type="evidence" value="ECO:0007669"/>
    <property type="project" value="TreeGrafter"/>
</dbReference>
<dbReference type="InterPro" id="IPR031717">
    <property type="entry name" value="ODO-1/KGD_C"/>
</dbReference>
<dbReference type="EMBL" id="OBML01000007">
    <property type="protein sequence ID" value="SOC13857.1"/>
    <property type="molecule type" value="Genomic_DNA"/>
</dbReference>
<dbReference type="SUPFAM" id="SSF52518">
    <property type="entry name" value="Thiamin diphosphate-binding fold (THDP-binding)"/>
    <property type="match status" value="2"/>
</dbReference>
<dbReference type="InterPro" id="IPR029061">
    <property type="entry name" value="THDP-binding"/>
</dbReference>
<accession>A0A285SYM5</accession>
<evidence type="ECO:0000256" key="2">
    <source>
        <dbReference type="ARBA" id="ARBA00003906"/>
    </source>
</evidence>
<dbReference type="Pfam" id="PF02779">
    <property type="entry name" value="Transket_pyr"/>
    <property type="match status" value="1"/>
</dbReference>
<organism evidence="12 13">
    <name type="scientific">Stappia indica</name>
    <dbReference type="NCBI Taxonomy" id="538381"/>
    <lineage>
        <taxon>Bacteria</taxon>
        <taxon>Pseudomonadati</taxon>
        <taxon>Pseudomonadota</taxon>
        <taxon>Alphaproteobacteria</taxon>
        <taxon>Hyphomicrobiales</taxon>
        <taxon>Stappiaceae</taxon>
        <taxon>Stappia</taxon>
    </lineage>
</organism>
<dbReference type="GO" id="GO:0006096">
    <property type="term" value="P:glycolytic process"/>
    <property type="evidence" value="ECO:0007669"/>
    <property type="project" value="UniProtKB-KW"/>
</dbReference>
<comment type="similarity">
    <text evidence="3">Belongs to the alpha-ketoglutarate dehydrogenase family.</text>
</comment>
<dbReference type="CDD" id="cd02016">
    <property type="entry name" value="TPP_E1_OGDC_like"/>
    <property type="match status" value="1"/>
</dbReference>
<dbReference type="Pfam" id="PF16078">
    <property type="entry name" value="2-oxogl_dehyd_N"/>
    <property type="match status" value="1"/>
</dbReference>
<dbReference type="GO" id="GO:0006099">
    <property type="term" value="P:tricarboxylic acid cycle"/>
    <property type="evidence" value="ECO:0007669"/>
    <property type="project" value="TreeGrafter"/>
</dbReference>
<dbReference type="AlphaFoldDB" id="A0A285SYM5"/>
<evidence type="ECO:0000256" key="8">
    <source>
        <dbReference type="ARBA" id="ARBA00023052"/>
    </source>
</evidence>
<reference evidence="12 13" key="1">
    <citation type="submission" date="2017-08" db="EMBL/GenBank/DDBJ databases">
        <authorList>
            <person name="de Groot N.N."/>
        </authorList>
    </citation>
    <scope>NUCLEOTIDE SEQUENCE [LARGE SCALE GENOMIC DNA]</scope>
    <source>
        <strain evidence="12 13">USBA 352</strain>
    </source>
</reference>
<evidence type="ECO:0000256" key="3">
    <source>
        <dbReference type="ARBA" id="ARBA00006936"/>
    </source>
</evidence>
<proteinExistence type="inferred from homology"/>
<comment type="function">
    <text evidence="2">E1 component of the 2-oxoglutarate dehydrogenase (OGDH) complex which catalyzes the decarboxylation of 2-oxoglutarate, the first step in the conversion of 2-oxoglutarate to succinyl-CoA and CO(2).</text>
</comment>
<dbReference type="EC" id="1.2.4.2" evidence="5"/>
<dbReference type="NCBIfam" id="TIGR00239">
    <property type="entry name" value="2oxo_dh_E1"/>
    <property type="match status" value="1"/>
</dbReference>
<evidence type="ECO:0000256" key="6">
    <source>
        <dbReference type="ARBA" id="ARBA00013321"/>
    </source>
</evidence>